<accession>X6MQ30</accession>
<proteinExistence type="predicted"/>
<comment type="caution">
    <text evidence="1">The sequence shown here is derived from an EMBL/GenBank/DDBJ whole genome shotgun (WGS) entry which is preliminary data.</text>
</comment>
<feature type="non-terminal residue" evidence="1">
    <location>
        <position position="181"/>
    </location>
</feature>
<name>X6MQ30_RETFI</name>
<sequence>MQHDEKIDRVCIVLFVRAHLEGKSMSTIPLSSFGTAGLNSLNNTGVDNSNGGSSSRVPLIPLTIKSLPSIGHATNTSHYKYQLLKAQQQLETMKLQLLRKIKYECQMVQQKCMSEMLDLWHRQCEQLDVMHEDSQHQLIDICHQLWNVNSHLCLLEQSGQISNESIAANDATSFSLQQQQQ</sequence>
<evidence type="ECO:0000313" key="2">
    <source>
        <dbReference type="Proteomes" id="UP000023152"/>
    </source>
</evidence>
<evidence type="ECO:0000313" key="1">
    <source>
        <dbReference type="EMBL" id="ETO16113.1"/>
    </source>
</evidence>
<keyword evidence="2" id="KW-1185">Reference proteome</keyword>
<organism evidence="1 2">
    <name type="scientific">Reticulomyxa filosa</name>
    <dbReference type="NCBI Taxonomy" id="46433"/>
    <lineage>
        <taxon>Eukaryota</taxon>
        <taxon>Sar</taxon>
        <taxon>Rhizaria</taxon>
        <taxon>Retaria</taxon>
        <taxon>Foraminifera</taxon>
        <taxon>Monothalamids</taxon>
        <taxon>Reticulomyxidae</taxon>
        <taxon>Reticulomyxa</taxon>
    </lineage>
</organism>
<reference evidence="1 2" key="1">
    <citation type="journal article" date="2013" name="Curr. Biol.">
        <title>The Genome of the Foraminiferan Reticulomyxa filosa.</title>
        <authorList>
            <person name="Glockner G."/>
            <person name="Hulsmann N."/>
            <person name="Schleicher M."/>
            <person name="Noegel A.A."/>
            <person name="Eichinger L."/>
            <person name="Gallinger C."/>
            <person name="Pawlowski J."/>
            <person name="Sierra R."/>
            <person name="Euteneuer U."/>
            <person name="Pillet L."/>
            <person name="Moustafa A."/>
            <person name="Platzer M."/>
            <person name="Groth M."/>
            <person name="Szafranski K."/>
            <person name="Schliwa M."/>
        </authorList>
    </citation>
    <scope>NUCLEOTIDE SEQUENCE [LARGE SCALE GENOMIC DNA]</scope>
</reference>
<dbReference type="Proteomes" id="UP000023152">
    <property type="component" value="Unassembled WGS sequence"/>
</dbReference>
<dbReference type="AlphaFoldDB" id="X6MQ30"/>
<protein>
    <submittedName>
        <fullName evidence="1">Uncharacterized protein</fullName>
    </submittedName>
</protein>
<gene>
    <name evidence="1" type="ORF">RFI_21243</name>
</gene>
<dbReference type="EMBL" id="ASPP01018561">
    <property type="protein sequence ID" value="ETO16113.1"/>
    <property type="molecule type" value="Genomic_DNA"/>
</dbReference>